<dbReference type="CDD" id="cd12226">
    <property type="entry name" value="RRM_NOL8"/>
    <property type="match status" value="1"/>
</dbReference>
<dbReference type="Proteomes" id="UP001165080">
    <property type="component" value="Unassembled WGS sequence"/>
</dbReference>
<evidence type="ECO:0000313" key="7">
    <source>
        <dbReference type="EMBL" id="GLC62808.1"/>
    </source>
</evidence>
<dbReference type="PANTHER" id="PTHR48029:SF1">
    <property type="entry name" value="NUCLEOLAR PROTEIN 8"/>
    <property type="match status" value="1"/>
</dbReference>
<feature type="compositionally biased region" description="Low complexity" evidence="5">
    <location>
        <begin position="775"/>
        <end position="788"/>
    </location>
</feature>
<feature type="domain" description="RRM" evidence="6">
    <location>
        <begin position="3"/>
        <end position="96"/>
    </location>
</feature>
<feature type="region of interest" description="Disordered" evidence="5">
    <location>
        <begin position="384"/>
        <end position="454"/>
    </location>
</feature>
<organism evidence="7 8">
    <name type="scientific">Pleodorina starrii</name>
    <dbReference type="NCBI Taxonomy" id="330485"/>
    <lineage>
        <taxon>Eukaryota</taxon>
        <taxon>Viridiplantae</taxon>
        <taxon>Chlorophyta</taxon>
        <taxon>core chlorophytes</taxon>
        <taxon>Chlorophyceae</taxon>
        <taxon>CS clade</taxon>
        <taxon>Chlamydomonadales</taxon>
        <taxon>Volvocaceae</taxon>
        <taxon>Pleodorina</taxon>
    </lineage>
</organism>
<dbReference type="OrthoDB" id="439808at2759"/>
<keyword evidence="2 4" id="KW-0694">RNA-binding</keyword>
<evidence type="ECO:0000256" key="4">
    <source>
        <dbReference type="PROSITE-ProRule" id="PRU00176"/>
    </source>
</evidence>
<feature type="compositionally biased region" description="Acidic residues" evidence="5">
    <location>
        <begin position="410"/>
        <end position="421"/>
    </location>
</feature>
<feature type="region of interest" description="Disordered" evidence="5">
    <location>
        <begin position="492"/>
        <end position="525"/>
    </location>
</feature>
<keyword evidence="8" id="KW-1185">Reference proteome</keyword>
<comment type="subcellular location">
    <subcellularLocation>
        <location evidence="1">Nucleus</location>
        <location evidence="1">Nucleolus</location>
    </subcellularLocation>
</comment>
<dbReference type="GO" id="GO:0005730">
    <property type="term" value="C:nucleolus"/>
    <property type="evidence" value="ECO:0007669"/>
    <property type="project" value="UniProtKB-SubCell"/>
</dbReference>
<dbReference type="SUPFAM" id="SSF54928">
    <property type="entry name" value="RNA-binding domain, RBD"/>
    <property type="match status" value="1"/>
</dbReference>
<dbReference type="Pfam" id="PF00076">
    <property type="entry name" value="RRM_1"/>
    <property type="match status" value="1"/>
</dbReference>
<dbReference type="InterPro" id="IPR034138">
    <property type="entry name" value="NOP8_RRM"/>
</dbReference>
<evidence type="ECO:0000256" key="3">
    <source>
        <dbReference type="ARBA" id="ARBA00023242"/>
    </source>
</evidence>
<dbReference type="PANTHER" id="PTHR48029">
    <property type="entry name" value="NUCLEOLAR PROTEIN 8"/>
    <property type="match status" value="1"/>
</dbReference>
<reference evidence="7 8" key="1">
    <citation type="journal article" date="2023" name="Commun. Biol.">
        <title>Reorganization of the ancestral sex-determining regions during the evolution of trioecy in Pleodorina starrii.</title>
        <authorList>
            <person name="Takahashi K."/>
            <person name="Suzuki S."/>
            <person name="Kawai-Toyooka H."/>
            <person name="Yamamoto K."/>
            <person name="Hamaji T."/>
            <person name="Ootsuki R."/>
            <person name="Yamaguchi H."/>
            <person name="Kawachi M."/>
            <person name="Higashiyama T."/>
            <person name="Nozaki H."/>
        </authorList>
    </citation>
    <scope>NUCLEOTIDE SEQUENCE [LARGE SCALE GENOMIC DNA]</scope>
    <source>
        <strain evidence="7 8">NIES-4479</strain>
    </source>
</reference>
<dbReference type="EMBL" id="BRXU01000071">
    <property type="protein sequence ID" value="GLC62808.1"/>
    <property type="molecule type" value="Genomic_DNA"/>
</dbReference>
<dbReference type="SMART" id="SM00360">
    <property type="entry name" value="RRM"/>
    <property type="match status" value="1"/>
</dbReference>
<evidence type="ECO:0000256" key="5">
    <source>
        <dbReference type="SAM" id="MobiDB-lite"/>
    </source>
</evidence>
<feature type="region of interest" description="Disordered" evidence="5">
    <location>
        <begin position="221"/>
        <end position="322"/>
    </location>
</feature>
<keyword evidence="3" id="KW-0539">Nucleus</keyword>
<feature type="region of interest" description="Disordered" evidence="5">
    <location>
        <begin position="183"/>
        <end position="204"/>
    </location>
</feature>
<evidence type="ECO:0000259" key="6">
    <source>
        <dbReference type="PROSITE" id="PS50102"/>
    </source>
</evidence>
<dbReference type="InterPro" id="IPR035979">
    <property type="entry name" value="RBD_domain_sf"/>
</dbReference>
<feature type="region of interest" description="Disordered" evidence="5">
    <location>
        <begin position="562"/>
        <end position="903"/>
    </location>
</feature>
<dbReference type="PROSITE" id="PS50102">
    <property type="entry name" value="RRM"/>
    <property type="match status" value="1"/>
</dbReference>
<feature type="compositionally biased region" description="Low complexity" evidence="5">
    <location>
        <begin position="428"/>
        <end position="450"/>
    </location>
</feature>
<dbReference type="AlphaFoldDB" id="A0A9W6C369"/>
<dbReference type="InterPro" id="IPR000504">
    <property type="entry name" value="RRM_dom"/>
</dbReference>
<evidence type="ECO:0000313" key="8">
    <source>
        <dbReference type="Proteomes" id="UP001165080"/>
    </source>
</evidence>
<dbReference type="InterPro" id="IPR012677">
    <property type="entry name" value="Nucleotide-bd_a/b_plait_sf"/>
</dbReference>
<proteinExistence type="predicted"/>
<sequence length="903" mass="91022">MVVRLFVGGLPRDISAADLRSRFSPFGKVEAIEIVPQKQEEASVTITPSGGATATCRGFAYVELEPKDDISVHKCLSVYNHSKWRGNVLRVELAKPSYLARLHVEWQEQVLQEEQQLRRLQQREQEQQPGPANWFAAAPAAKTTVTKAAAPPVRVSPPAVSAASLAAAAAAAEAAAAKRAKAAARSSRPVGPVPPPAPADLSQPLQLANPLSRHRPIQVDLAQPAQPPRRSFPAVPSLPLSRLDWQRDDDFNEPLGQLEEKEGSGSGSEGCGSECEGPGEEEPALLLNIEQEAPPRKRSRTDNQPQAGRRSQAAAGVPGKAVSAAPPSVLYHLNRVLAQPMRPYVPPAPGGGVALAGSGGHGGGGGGGEGRAGVAAAAAAPSHGGAGVGAAVPPPQHPAFRQLQSGPVDEGAEEEEDEEEGAAMRDGAPLAKAAKAATTAPVASPAAAAAPVPPRREVRGEVLSMFKVLKAIDSESRKLSAQEAAGRLAAAKLAEQGQQGRGRSDKARGSGRAGEAARVPDKGQLPAAAMALATAGGREEVDGDDGAVVDFMDGEEGEAAWEAGGAGAGAGGGQRQRQELMQQLDRFGDSDDDEEEGGGAGGASRPGGRAGGGRGPAKGEVPRLTANAPAVGGSTPRGAAGRATPLGGQAARQQQHTKLQDTAAAAATATATAAASGSRPSPAAAKADKTASAADAAKPRRAICPPAAAAAPTKTGLAATGKTLTSPRADSRTAAAAAAPVPHNIPTELTAVAEGPQGAGRSAPTAGRKAGCEDAAAPRTAKRAAGPAVALSGQEGSRSAGAGEPAVARPRPAKRARSLAGGAEDKGGMGLSPQPRRASCGDMPLVPLGPQRGERRSGGPGSSGGVGGSGRPVRSSKSELLARFGGDSDSDGQEVFRDVDDSD</sequence>
<protein>
    <recommendedName>
        <fullName evidence="6">RRM domain-containing protein</fullName>
    </recommendedName>
</protein>
<feature type="compositionally biased region" description="Gly residues" evidence="5">
    <location>
        <begin position="598"/>
        <end position="616"/>
    </location>
</feature>
<dbReference type="GO" id="GO:0003723">
    <property type="term" value="F:RNA binding"/>
    <property type="evidence" value="ECO:0007669"/>
    <property type="project" value="UniProtKB-UniRule"/>
</dbReference>
<feature type="compositionally biased region" description="Gly residues" evidence="5">
    <location>
        <begin position="564"/>
        <end position="574"/>
    </location>
</feature>
<accession>A0A9W6C369</accession>
<evidence type="ECO:0000256" key="1">
    <source>
        <dbReference type="ARBA" id="ARBA00004604"/>
    </source>
</evidence>
<feature type="compositionally biased region" description="Low complexity" evidence="5">
    <location>
        <begin position="662"/>
        <end position="725"/>
    </location>
</feature>
<name>A0A9W6C369_9CHLO</name>
<feature type="compositionally biased region" description="Gly residues" evidence="5">
    <location>
        <begin position="858"/>
        <end position="870"/>
    </location>
</feature>
<feature type="compositionally biased region" description="Basic and acidic residues" evidence="5">
    <location>
        <begin position="894"/>
        <end position="903"/>
    </location>
</feature>
<gene>
    <name evidence="7" type="primary">PLEST011076</name>
    <name evidence="7" type="ORF">PLESTB_001941800</name>
</gene>
<dbReference type="Gene3D" id="3.30.70.330">
    <property type="match status" value="1"/>
</dbReference>
<evidence type="ECO:0000256" key="2">
    <source>
        <dbReference type="ARBA" id="ARBA00022884"/>
    </source>
</evidence>
<comment type="caution">
    <text evidence="7">The sequence shown here is derived from an EMBL/GenBank/DDBJ whole genome shotgun (WGS) entry which is preliminary data.</text>
</comment>